<evidence type="ECO:0000313" key="1">
    <source>
        <dbReference type="EMBL" id="KAK1130215.1"/>
    </source>
</evidence>
<protein>
    <submittedName>
        <fullName evidence="1">Uncharacterized protein</fullName>
    </submittedName>
</protein>
<comment type="caution">
    <text evidence="1">The sequence shown here is derived from an EMBL/GenBank/DDBJ whole genome shotgun (WGS) entry which is preliminary data.</text>
</comment>
<dbReference type="AlphaFoldDB" id="A0AA40G469"/>
<dbReference type="Proteomes" id="UP001177670">
    <property type="component" value="Unassembled WGS sequence"/>
</dbReference>
<dbReference type="EMBL" id="JAHYIQ010000007">
    <property type="protein sequence ID" value="KAK1130215.1"/>
    <property type="molecule type" value="Genomic_DNA"/>
</dbReference>
<proteinExistence type="predicted"/>
<reference evidence="1" key="1">
    <citation type="submission" date="2021-10" db="EMBL/GenBank/DDBJ databases">
        <title>Melipona bicolor Genome sequencing and assembly.</title>
        <authorList>
            <person name="Araujo N.S."/>
            <person name="Arias M.C."/>
        </authorList>
    </citation>
    <scope>NUCLEOTIDE SEQUENCE</scope>
    <source>
        <strain evidence="1">USP_2M_L1-L4_2017</strain>
        <tissue evidence="1">Whole body</tissue>
    </source>
</reference>
<name>A0AA40G469_9HYME</name>
<sequence length="145" mass="16363">MPAGKKREEKQLPLLSGDFVPRVEIRGVGTVSNPADENYPIQFWDAAWSSTSFDLITKVNRSSTELLPTVTGHSASRGNSQSLWGESCTSRCELGTRQTVLDFAFTRPQENLRTRISIQSNLFLTRYFNSFAFCDLEFCDEQVVD</sequence>
<evidence type="ECO:0000313" key="2">
    <source>
        <dbReference type="Proteomes" id="UP001177670"/>
    </source>
</evidence>
<accession>A0AA40G469</accession>
<organism evidence="1 2">
    <name type="scientific">Melipona bicolor</name>
    <dbReference type="NCBI Taxonomy" id="60889"/>
    <lineage>
        <taxon>Eukaryota</taxon>
        <taxon>Metazoa</taxon>
        <taxon>Ecdysozoa</taxon>
        <taxon>Arthropoda</taxon>
        <taxon>Hexapoda</taxon>
        <taxon>Insecta</taxon>
        <taxon>Pterygota</taxon>
        <taxon>Neoptera</taxon>
        <taxon>Endopterygota</taxon>
        <taxon>Hymenoptera</taxon>
        <taxon>Apocrita</taxon>
        <taxon>Aculeata</taxon>
        <taxon>Apoidea</taxon>
        <taxon>Anthophila</taxon>
        <taxon>Apidae</taxon>
        <taxon>Melipona</taxon>
    </lineage>
</organism>
<gene>
    <name evidence="1" type="ORF">K0M31_018355</name>
</gene>
<keyword evidence="2" id="KW-1185">Reference proteome</keyword>